<dbReference type="PROSITE" id="PS00134">
    <property type="entry name" value="TRYPSIN_HIS"/>
    <property type="match status" value="1"/>
</dbReference>
<dbReference type="PANTHER" id="PTHR24256">
    <property type="entry name" value="TRYPTASE-RELATED"/>
    <property type="match status" value="1"/>
</dbReference>
<dbReference type="InterPro" id="IPR043504">
    <property type="entry name" value="Peptidase_S1_PA_chymotrypsin"/>
</dbReference>
<dbReference type="InterPro" id="IPR051487">
    <property type="entry name" value="Ser/Thr_Proteases_Immune/Dev"/>
</dbReference>
<dbReference type="InterPro" id="IPR001314">
    <property type="entry name" value="Peptidase_S1A"/>
</dbReference>
<accession>A0ABD1F4X0</accession>
<keyword evidence="4" id="KW-1015">Disulfide bond</keyword>
<evidence type="ECO:0000259" key="7">
    <source>
        <dbReference type="PROSITE" id="PS50240"/>
    </source>
</evidence>
<dbReference type="CDD" id="cd00190">
    <property type="entry name" value="Tryp_SPc"/>
    <property type="match status" value="1"/>
</dbReference>
<dbReference type="GO" id="GO:0005576">
    <property type="term" value="C:extracellular region"/>
    <property type="evidence" value="ECO:0007669"/>
    <property type="project" value="UniProtKB-SubCell"/>
</dbReference>
<evidence type="ECO:0000256" key="2">
    <source>
        <dbReference type="ARBA" id="ARBA00022525"/>
    </source>
</evidence>
<dbReference type="Gene3D" id="2.40.10.10">
    <property type="entry name" value="Trypsin-like serine proteases"/>
    <property type="match status" value="2"/>
</dbReference>
<organism evidence="8 9">
    <name type="scientific">Hypothenemus hampei</name>
    <name type="common">Coffee berry borer</name>
    <dbReference type="NCBI Taxonomy" id="57062"/>
    <lineage>
        <taxon>Eukaryota</taxon>
        <taxon>Metazoa</taxon>
        <taxon>Ecdysozoa</taxon>
        <taxon>Arthropoda</taxon>
        <taxon>Hexapoda</taxon>
        <taxon>Insecta</taxon>
        <taxon>Pterygota</taxon>
        <taxon>Neoptera</taxon>
        <taxon>Endopterygota</taxon>
        <taxon>Coleoptera</taxon>
        <taxon>Polyphaga</taxon>
        <taxon>Cucujiformia</taxon>
        <taxon>Curculionidae</taxon>
        <taxon>Scolytinae</taxon>
        <taxon>Hypothenemus</taxon>
    </lineage>
</organism>
<dbReference type="AlphaFoldDB" id="A0ABD1F4X0"/>
<keyword evidence="9" id="KW-1185">Reference proteome</keyword>
<keyword evidence="3" id="KW-0732">Signal</keyword>
<evidence type="ECO:0000256" key="6">
    <source>
        <dbReference type="ARBA" id="ARBA00024195"/>
    </source>
</evidence>
<keyword evidence="2" id="KW-0964">Secreted</keyword>
<dbReference type="FunFam" id="2.40.10.10:FF:000068">
    <property type="entry name" value="transmembrane protease serine 2"/>
    <property type="match status" value="1"/>
</dbReference>
<dbReference type="InterPro" id="IPR001254">
    <property type="entry name" value="Trypsin_dom"/>
</dbReference>
<evidence type="ECO:0000256" key="1">
    <source>
        <dbReference type="ARBA" id="ARBA00004613"/>
    </source>
</evidence>
<comment type="subcellular location">
    <subcellularLocation>
        <location evidence="1">Secreted</location>
    </subcellularLocation>
</comment>
<dbReference type="Pfam" id="PF00089">
    <property type="entry name" value="Trypsin"/>
    <property type="match status" value="1"/>
</dbReference>
<evidence type="ECO:0000256" key="3">
    <source>
        <dbReference type="ARBA" id="ARBA00022729"/>
    </source>
</evidence>
<reference evidence="8 9" key="1">
    <citation type="submission" date="2024-05" db="EMBL/GenBank/DDBJ databases">
        <title>Genetic variation in Jamaican populations of the coffee berry borer (Hypothenemus hampei).</title>
        <authorList>
            <person name="Errbii M."/>
            <person name="Myrie A."/>
        </authorList>
    </citation>
    <scope>NUCLEOTIDE SEQUENCE [LARGE SCALE GENOMIC DNA]</scope>
    <source>
        <strain evidence="8">JA-Hopewell-2020-01-JO</strain>
        <tissue evidence="8">Whole body</tissue>
    </source>
</reference>
<dbReference type="EMBL" id="JBDJPC010000002">
    <property type="protein sequence ID" value="KAL1512637.1"/>
    <property type="molecule type" value="Genomic_DNA"/>
</dbReference>
<comment type="similarity">
    <text evidence="6">Belongs to the peptidase S1 family. CLIP subfamily.</text>
</comment>
<dbReference type="InterPro" id="IPR009003">
    <property type="entry name" value="Peptidase_S1_PA"/>
</dbReference>
<evidence type="ECO:0000256" key="4">
    <source>
        <dbReference type="ARBA" id="ARBA00023157"/>
    </source>
</evidence>
<gene>
    <name evidence="8" type="ORF">ABEB36_002199</name>
</gene>
<evidence type="ECO:0000256" key="5">
    <source>
        <dbReference type="ARBA" id="ARBA00023180"/>
    </source>
</evidence>
<dbReference type="FunFam" id="2.40.10.10:FF:000054">
    <property type="entry name" value="Complement C1r subcomponent"/>
    <property type="match status" value="1"/>
</dbReference>
<dbReference type="SUPFAM" id="SSF50494">
    <property type="entry name" value="Trypsin-like serine proteases"/>
    <property type="match status" value="1"/>
</dbReference>
<keyword evidence="5" id="KW-0325">Glycoprotein</keyword>
<dbReference type="InterPro" id="IPR018114">
    <property type="entry name" value="TRYPSIN_HIS"/>
</dbReference>
<evidence type="ECO:0000313" key="9">
    <source>
        <dbReference type="Proteomes" id="UP001566132"/>
    </source>
</evidence>
<comment type="caution">
    <text evidence="8">The sequence shown here is derived from an EMBL/GenBank/DDBJ whole genome shotgun (WGS) entry which is preliminary data.</text>
</comment>
<proteinExistence type="inferred from homology"/>
<evidence type="ECO:0000313" key="8">
    <source>
        <dbReference type="EMBL" id="KAL1512637.1"/>
    </source>
</evidence>
<sequence>MAALIYQNNLLCGASLITDRFVLSAAHCVLRHNINDMYILVGDHDITIGSDTSESALYKIGAWEIYPNYQEATQYNDIAILQSQTQILFSPNIGPVCLPFRYIHQTFNGAQVYIIGWGQMTFGGSISRVLRKTQVQVISNAQCNSSQLERIDQGEICTYYQQEAKDSCQFDSGGPVAWFDPTIKRFQLLGIISHGVPCGVLAPSINTRVTEYLQWIMDRTETNYCVK</sequence>
<feature type="domain" description="Peptidase S1" evidence="7">
    <location>
        <begin position="1"/>
        <end position="221"/>
    </location>
</feature>
<name>A0ABD1F4X0_HYPHA</name>
<dbReference type="PRINTS" id="PR00722">
    <property type="entry name" value="CHYMOTRYPSIN"/>
</dbReference>
<dbReference type="PROSITE" id="PS50240">
    <property type="entry name" value="TRYPSIN_DOM"/>
    <property type="match status" value="1"/>
</dbReference>
<dbReference type="SMART" id="SM00020">
    <property type="entry name" value="Tryp_SPc"/>
    <property type="match status" value="1"/>
</dbReference>
<dbReference type="Proteomes" id="UP001566132">
    <property type="component" value="Unassembled WGS sequence"/>
</dbReference>
<protein>
    <recommendedName>
        <fullName evidence="7">Peptidase S1 domain-containing protein</fullName>
    </recommendedName>
</protein>